<proteinExistence type="predicted"/>
<dbReference type="Proteomes" id="UP001642501">
    <property type="component" value="Unassembled WGS sequence"/>
</dbReference>
<feature type="region of interest" description="Disordered" evidence="1">
    <location>
        <begin position="258"/>
        <end position="282"/>
    </location>
</feature>
<evidence type="ECO:0008006" key="4">
    <source>
        <dbReference type="Google" id="ProtNLM"/>
    </source>
</evidence>
<evidence type="ECO:0000313" key="3">
    <source>
        <dbReference type="Proteomes" id="UP001642501"/>
    </source>
</evidence>
<sequence length="713" mass="81456">MDLSYKAIHDVVHATAAFAGHADDSSDDDVYLYNGTKPITSGDDVGLISDEHLAWTLSQLNPKNRIDSLQPIANPLWLIDAAAQFGTQYFASPVFLTCRPPPMHLGIFIDEGVTYPRDLRQLLDLDQAFHIKDRDRLLRLGIASHIQRILQHHTTHRDGQLHPNVVKDLYWQGPFASMIIIENLTSHVKNSRLKIYRNHSVESELKSYSELKFMWGLTDGEIKTPLPPELDIASLGLIQQVHDSISVVQIYPERCCDNDNDKENDGKTASSSHHNKESKNIHHWPKQGSDILVLKSVSSPTKYLYHEMRAILRDIPPHEGILSRPIHIVTKRCVFGRKAGVIGFTMPFYPQGSLRNVLPLLRIHGALTFDVQLRWCHQITSVLQHMWTRGNSFYYPDLHLDNVILSGYSPTGDIGLVDFEQRGAWCSSSTPEVDYIESLRVLASDDQEYEYANSEQVCCEYQQQLIDCHDAAAVVDPPPPQPAHSSCKRHAIVRLQELNTYSNPWNGYNVTWNCLTKCEKEAAMVYMLGRLMWCICEGMSAPHRGAIWQSYPREPEVEFPIFRQTPGAMREFILKCFGDTGAREQSQFVRQGSKLFIKEPLYATDGDGRGCGIDRNRKGETYRPEYRLSKKNIALKARDFWHRRLAQGNSWLRQRNEQLRMRGDKEANKKESVQYAHVPLVEISAHGRPTLRQVLKWLAELNSKRLFDVENGS</sequence>
<gene>
    <name evidence="2" type="ORF">SEPCBS57363_005200</name>
</gene>
<organism evidence="2 3">
    <name type="scientific">Sporothrix epigloea</name>
    <dbReference type="NCBI Taxonomy" id="1892477"/>
    <lineage>
        <taxon>Eukaryota</taxon>
        <taxon>Fungi</taxon>
        <taxon>Dikarya</taxon>
        <taxon>Ascomycota</taxon>
        <taxon>Pezizomycotina</taxon>
        <taxon>Sordariomycetes</taxon>
        <taxon>Sordariomycetidae</taxon>
        <taxon>Ophiostomatales</taxon>
        <taxon>Ophiostomataceae</taxon>
        <taxon>Sporothrix</taxon>
    </lineage>
</organism>
<evidence type="ECO:0000313" key="2">
    <source>
        <dbReference type="EMBL" id="CAK7272576.1"/>
    </source>
</evidence>
<name>A0ABP0DYG7_9PEZI</name>
<keyword evidence="3" id="KW-1185">Reference proteome</keyword>
<dbReference type="InterPro" id="IPR011009">
    <property type="entry name" value="Kinase-like_dom_sf"/>
</dbReference>
<comment type="caution">
    <text evidence="2">The sequence shown here is derived from an EMBL/GenBank/DDBJ whole genome shotgun (WGS) entry which is preliminary data.</text>
</comment>
<dbReference type="SUPFAM" id="SSF56112">
    <property type="entry name" value="Protein kinase-like (PK-like)"/>
    <property type="match status" value="1"/>
</dbReference>
<accession>A0ABP0DYG7</accession>
<evidence type="ECO:0000256" key="1">
    <source>
        <dbReference type="SAM" id="MobiDB-lite"/>
    </source>
</evidence>
<protein>
    <recommendedName>
        <fullName evidence="4">Protein kinase domain-containing protein</fullName>
    </recommendedName>
</protein>
<reference evidence="2 3" key="1">
    <citation type="submission" date="2024-01" db="EMBL/GenBank/DDBJ databases">
        <authorList>
            <person name="Allen C."/>
            <person name="Tagirdzhanova G."/>
        </authorList>
    </citation>
    <scope>NUCLEOTIDE SEQUENCE [LARGE SCALE GENOMIC DNA]</scope>
    <source>
        <strain evidence="2 3">CBS 573.63</strain>
    </source>
</reference>
<dbReference type="Gene3D" id="1.10.510.10">
    <property type="entry name" value="Transferase(Phosphotransferase) domain 1"/>
    <property type="match status" value="1"/>
</dbReference>
<dbReference type="EMBL" id="CAWUOM010000110">
    <property type="protein sequence ID" value="CAK7272576.1"/>
    <property type="molecule type" value="Genomic_DNA"/>
</dbReference>